<dbReference type="AlphaFoldDB" id="A0A840ZL76"/>
<accession>A0A840ZL76</accession>
<protein>
    <recommendedName>
        <fullName evidence="3">Nucleotidyl transferase</fullName>
    </recommendedName>
</protein>
<comment type="caution">
    <text evidence="1">The sequence shown here is derived from an EMBL/GenBank/DDBJ whole genome shotgun (WGS) entry which is preliminary data.</text>
</comment>
<evidence type="ECO:0000313" key="1">
    <source>
        <dbReference type="EMBL" id="MBB5758060.1"/>
    </source>
</evidence>
<evidence type="ECO:0008006" key="3">
    <source>
        <dbReference type="Google" id="ProtNLM"/>
    </source>
</evidence>
<dbReference type="Proteomes" id="UP000583454">
    <property type="component" value="Unassembled WGS sequence"/>
</dbReference>
<organism evidence="1 2">
    <name type="scientific">Methylorubrum rhodinum</name>
    <dbReference type="NCBI Taxonomy" id="29428"/>
    <lineage>
        <taxon>Bacteria</taxon>
        <taxon>Pseudomonadati</taxon>
        <taxon>Pseudomonadota</taxon>
        <taxon>Alphaproteobacteria</taxon>
        <taxon>Hyphomicrobiales</taxon>
        <taxon>Methylobacteriaceae</taxon>
        <taxon>Methylorubrum</taxon>
    </lineage>
</organism>
<sequence>MAPALDRDRILQAFEALGADLAERGLLIEIAVYGGGALMLQFAWRRGTDDIDAVVREGFDEAALAPSVRRVAERMGLPADWLNDAVGMYTPLDEDEGLFLAAGSYPADGTPGLRTVLAKPDYLLAMKLQALQTFDRGDRDLNDAAALAKHLGIADEAALHALYRSIYDEAPPEEAGLRFKAVLREPNA</sequence>
<dbReference type="EMBL" id="JACHOP010000011">
    <property type="protein sequence ID" value="MBB5758060.1"/>
    <property type="molecule type" value="Genomic_DNA"/>
</dbReference>
<evidence type="ECO:0000313" key="2">
    <source>
        <dbReference type="Proteomes" id="UP000583454"/>
    </source>
</evidence>
<reference evidence="1 2" key="1">
    <citation type="submission" date="2020-08" db="EMBL/GenBank/DDBJ databases">
        <title>Genomic Encyclopedia of Type Strains, Phase IV (KMG-IV): sequencing the most valuable type-strain genomes for metagenomic binning, comparative biology and taxonomic classification.</title>
        <authorList>
            <person name="Goeker M."/>
        </authorList>
    </citation>
    <scope>NUCLEOTIDE SEQUENCE [LARGE SCALE GENOMIC DNA]</scope>
    <source>
        <strain evidence="1 2">DSM 2163</strain>
    </source>
</reference>
<gene>
    <name evidence="1" type="ORF">HNR00_002778</name>
</gene>
<name>A0A840ZL76_9HYPH</name>
<dbReference type="RefSeq" id="WP_183570174.1">
    <property type="nucleotide sequence ID" value="NZ_JACHOP010000011.1"/>
</dbReference>
<proteinExistence type="predicted"/>
<keyword evidence="2" id="KW-1185">Reference proteome</keyword>